<gene>
    <name evidence="1" type="ORF">SAMN02745225_00214</name>
</gene>
<reference evidence="2" key="1">
    <citation type="submission" date="2016-11" db="EMBL/GenBank/DDBJ databases">
        <authorList>
            <person name="Varghese N."/>
            <person name="Submissions S."/>
        </authorList>
    </citation>
    <scope>NUCLEOTIDE SEQUENCE [LARGE SCALE GENOMIC DNA]</scope>
    <source>
        <strain evidence="2">DSM 19514</strain>
    </source>
</reference>
<name>A0A1M4SCX4_9ACTN</name>
<dbReference type="EMBL" id="FQUL01000002">
    <property type="protein sequence ID" value="SHE30074.1"/>
    <property type="molecule type" value="Genomic_DNA"/>
</dbReference>
<keyword evidence="2" id="KW-1185">Reference proteome</keyword>
<proteinExistence type="predicted"/>
<protein>
    <submittedName>
        <fullName evidence="1">Uncharacterized protein</fullName>
    </submittedName>
</protein>
<accession>A0A1M4SCX4</accession>
<evidence type="ECO:0000313" key="2">
    <source>
        <dbReference type="Proteomes" id="UP000184295"/>
    </source>
</evidence>
<dbReference type="AlphaFoldDB" id="A0A1M4SCX4"/>
<sequence>MYLSRPEPTKLTTKACRGEAVMREISDNYRDEELNFILGSGIRA</sequence>
<evidence type="ECO:0000313" key="1">
    <source>
        <dbReference type="EMBL" id="SHE30074.1"/>
    </source>
</evidence>
<dbReference type="Proteomes" id="UP000184295">
    <property type="component" value="Unassembled WGS sequence"/>
</dbReference>
<organism evidence="1 2">
    <name type="scientific">Ferrithrix thermotolerans DSM 19514</name>
    <dbReference type="NCBI Taxonomy" id="1121881"/>
    <lineage>
        <taxon>Bacteria</taxon>
        <taxon>Bacillati</taxon>
        <taxon>Actinomycetota</taxon>
        <taxon>Acidimicrobiia</taxon>
        <taxon>Acidimicrobiales</taxon>
        <taxon>Acidimicrobiaceae</taxon>
        <taxon>Ferrithrix</taxon>
    </lineage>
</organism>